<dbReference type="PROSITE" id="PS50011">
    <property type="entry name" value="PROTEIN_KINASE_DOM"/>
    <property type="match status" value="1"/>
</dbReference>
<evidence type="ECO:0000256" key="5">
    <source>
        <dbReference type="PROSITE-ProRule" id="PRU10141"/>
    </source>
</evidence>
<dbReference type="SUPFAM" id="SSF56112">
    <property type="entry name" value="Protein kinase-like (PK-like)"/>
    <property type="match status" value="1"/>
</dbReference>
<evidence type="ECO:0000313" key="8">
    <source>
        <dbReference type="EMBL" id="PRP91461.1"/>
    </source>
</evidence>
<gene>
    <name evidence="8" type="primary">pkn6_10</name>
    <name evidence="8" type="ORF">ENSA5_55780</name>
</gene>
<dbReference type="PROSITE" id="PS00109">
    <property type="entry name" value="PROTEIN_KINASE_TYR"/>
    <property type="match status" value="1"/>
</dbReference>
<feature type="domain" description="Protein kinase" evidence="7">
    <location>
        <begin position="9"/>
        <end position="278"/>
    </location>
</feature>
<dbReference type="GO" id="GO:0004674">
    <property type="term" value="F:protein serine/threonine kinase activity"/>
    <property type="evidence" value="ECO:0007669"/>
    <property type="project" value="UniProtKB-EC"/>
</dbReference>
<keyword evidence="3 8" id="KW-0418">Kinase</keyword>
<organism evidence="8 9">
    <name type="scientific">Enhygromyxa salina</name>
    <dbReference type="NCBI Taxonomy" id="215803"/>
    <lineage>
        <taxon>Bacteria</taxon>
        <taxon>Pseudomonadati</taxon>
        <taxon>Myxococcota</taxon>
        <taxon>Polyangia</taxon>
        <taxon>Nannocystales</taxon>
        <taxon>Nannocystaceae</taxon>
        <taxon>Enhygromyxa</taxon>
    </lineage>
</organism>
<evidence type="ECO:0000256" key="6">
    <source>
        <dbReference type="SAM" id="MobiDB-lite"/>
    </source>
</evidence>
<name>A0A2S9XFK6_9BACT</name>
<dbReference type="InterPro" id="IPR000719">
    <property type="entry name" value="Prot_kinase_dom"/>
</dbReference>
<dbReference type="RefSeq" id="WP_106394800.1">
    <property type="nucleotide sequence ID" value="NZ_PVNK01000242.1"/>
</dbReference>
<keyword evidence="2 5" id="KW-0547">Nucleotide-binding</keyword>
<feature type="binding site" evidence="5">
    <location>
        <position position="41"/>
    </location>
    <ligand>
        <name>ATP</name>
        <dbReference type="ChEBI" id="CHEBI:30616"/>
    </ligand>
</feature>
<keyword evidence="1 8" id="KW-0808">Transferase</keyword>
<feature type="region of interest" description="Disordered" evidence="6">
    <location>
        <begin position="398"/>
        <end position="452"/>
    </location>
</feature>
<proteinExistence type="predicted"/>
<dbReference type="InterPro" id="IPR011009">
    <property type="entry name" value="Kinase-like_dom_sf"/>
</dbReference>
<feature type="region of interest" description="Disordered" evidence="6">
    <location>
        <begin position="322"/>
        <end position="354"/>
    </location>
</feature>
<comment type="caution">
    <text evidence="8">The sequence shown here is derived from an EMBL/GenBank/DDBJ whole genome shotgun (WGS) entry which is preliminary data.</text>
</comment>
<accession>A0A2S9XFK6</accession>
<dbReference type="Gene3D" id="1.10.510.10">
    <property type="entry name" value="Transferase(Phosphotransferase) domain 1"/>
    <property type="match status" value="1"/>
</dbReference>
<dbReference type="EC" id="2.7.11.1" evidence="8"/>
<feature type="compositionally biased region" description="Polar residues" evidence="6">
    <location>
        <begin position="326"/>
        <end position="349"/>
    </location>
</feature>
<dbReference type="Pfam" id="PF00069">
    <property type="entry name" value="Pkinase"/>
    <property type="match status" value="1"/>
</dbReference>
<dbReference type="PROSITE" id="PS00107">
    <property type="entry name" value="PROTEIN_KINASE_ATP"/>
    <property type="match status" value="1"/>
</dbReference>
<sequence>MTIDKIGPYQLIRRLGSGGMGEVWMAQRAGLGGASKHVALKLLRHDHLDNDKLRLMFLGEARLAMLLNNSNIVQVFDVGEDEQGGCYMAMEWVDGLDLAQLTRALWSRGEQLPQPLIAYIIGELLKALACAHDFVHEGKQRTIVHRDVTPHNVMLSVWGEVKIMDFGVARMASEETSGLHAKGKLRYMPPEQLVDEARTPTIDLFTVGGILHELLDGRGFREAVVDEARLFGMVIRGEVDPLRAPNTVPPELETLRRGLLAAAVEDRIPSARDAHQILARWPGYRDARFELQDLVRQLTRSQSPIQTADPNAHTTALTRQFEGTGRSASVRTSVKSHAPTRDSSSAQLRSSERRNPSLALRALALGGLVSGLGGAAIAWHTYADRPTVEALAFPTLLDDPAPTKVAPRVPWLDRPPPPPDDIQPEPEPEPEPKPKPKPSSKRSPARAKQEQVGVTVRAPDFFFVEIRVGTKRVELDKMVGRRANIKLDPGRYSVDYREDPHDEWRHAGFVELNANTPTLVKLGQDASLTVIE</sequence>
<evidence type="ECO:0000256" key="1">
    <source>
        <dbReference type="ARBA" id="ARBA00022679"/>
    </source>
</evidence>
<feature type="compositionally biased region" description="Basic residues" evidence="6">
    <location>
        <begin position="435"/>
        <end position="445"/>
    </location>
</feature>
<evidence type="ECO:0000256" key="3">
    <source>
        <dbReference type="ARBA" id="ARBA00022777"/>
    </source>
</evidence>
<dbReference type="CDD" id="cd14014">
    <property type="entry name" value="STKc_PknB_like"/>
    <property type="match status" value="1"/>
</dbReference>
<evidence type="ECO:0000256" key="2">
    <source>
        <dbReference type="ARBA" id="ARBA00022741"/>
    </source>
</evidence>
<dbReference type="InterPro" id="IPR008266">
    <property type="entry name" value="Tyr_kinase_AS"/>
</dbReference>
<dbReference type="PANTHER" id="PTHR43289:SF6">
    <property type="entry name" value="SERINE_THREONINE-PROTEIN KINASE NEKL-3"/>
    <property type="match status" value="1"/>
</dbReference>
<dbReference type="GO" id="GO:0005524">
    <property type="term" value="F:ATP binding"/>
    <property type="evidence" value="ECO:0007669"/>
    <property type="project" value="UniProtKB-UniRule"/>
</dbReference>
<keyword evidence="4 5" id="KW-0067">ATP-binding</keyword>
<reference evidence="8 9" key="1">
    <citation type="submission" date="2018-03" db="EMBL/GenBank/DDBJ databases">
        <title>Draft Genome Sequences of the Obligatory Marine Myxobacteria Enhygromyxa salina SWB005.</title>
        <authorList>
            <person name="Poehlein A."/>
            <person name="Moghaddam J.A."/>
            <person name="Harms H."/>
            <person name="Alanjari M."/>
            <person name="Koenig G.M."/>
            <person name="Daniel R."/>
            <person name="Schaeberle T.F."/>
        </authorList>
    </citation>
    <scope>NUCLEOTIDE SEQUENCE [LARGE SCALE GENOMIC DNA]</scope>
    <source>
        <strain evidence="8 9">SWB005</strain>
    </source>
</reference>
<evidence type="ECO:0000256" key="4">
    <source>
        <dbReference type="ARBA" id="ARBA00022840"/>
    </source>
</evidence>
<dbReference type="EMBL" id="PVNK01000242">
    <property type="protein sequence ID" value="PRP91461.1"/>
    <property type="molecule type" value="Genomic_DNA"/>
</dbReference>
<dbReference type="OrthoDB" id="9801841at2"/>
<evidence type="ECO:0000259" key="7">
    <source>
        <dbReference type="PROSITE" id="PS50011"/>
    </source>
</evidence>
<dbReference type="PANTHER" id="PTHR43289">
    <property type="entry name" value="MITOGEN-ACTIVATED PROTEIN KINASE KINASE KINASE 20-RELATED"/>
    <property type="match status" value="1"/>
</dbReference>
<keyword evidence="9" id="KW-1185">Reference proteome</keyword>
<evidence type="ECO:0000313" key="9">
    <source>
        <dbReference type="Proteomes" id="UP000237968"/>
    </source>
</evidence>
<dbReference type="AlphaFoldDB" id="A0A2S9XFK6"/>
<dbReference type="InterPro" id="IPR017441">
    <property type="entry name" value="Protein_kinase_ATP_BS"/>
</dbReference>
<dbReference type="Proteomes" id="UP000237968">
    <property type="component" value="Unassembled WGS sequence"/>
</dbReference>
<dbReference type="Gene3D" id="3.30.200.20">
    <property type="entry name" value="Phosphorylase Kinase, domain 1"/>
    <property type="match status" value="1"/>
</dbReference>
<protein>
    <submittedName>
        <fullName evidence="8">Serine/threonine-protein kinase pkn6</fullName>
        <ecNumber evidence="8">2.7.11.1</ecNumber>
    </submittedName>
</protein>